<evidence type="ECO:0000313" key="10">
    <source>
        <dbReference type="Proteomes" id="UP000199337"/>
    </source>
</evidence>
<dbReference type="GO" id="GO:0030420">
    <property type="term" value="P:establishment of competence for transformation"/>
    <property type="evidence" value="ECO:0007669"/>
    <property type="project" value="UniProtKB-KW"/>
</dbReference>
<dbReference type="Pfam" id="PF18994">
    <property type="entry name" value="Prophage_tailD1"/>
    <property type="match status" value="1"/>
</dbReference>
<dbReference type="GO" id="GO:0071555">
    <property type="term" value="P:cell wall organization"/>
    <property type="evidence" value="ECO:0007669"/>
    <property type="project" value="UniProtKB-KW"/>
</dbReference>
<dbReference type="Proteomes" id="UP000199337">
    <property type="component" value="Unassembled WGS sequence"/>
</dbReference>
<evidence type="ECO:0000256" key="1">
    <source>
        <dbReference type="ARBA" id="ARBA00001561"/>
    </source>
</evidence>
<evidence type="ECO:0000256" key="7">
    <source>
        <dbReference type="ARBA" id="ARBA00023316"/>
    </source>
</evidence>
<organism evidence="9 10">
    <name type="scientific">Desulfotruncus arcticus DSM 17038</name>
    <dbReference type="NCBI Taxonomy" id="1121424"/>
    <lineage>
        <taxon>Bacteria</taxon>
        <taxon>Bacillati</taxon>
        <taxon>Bacillota</taxon>
        <taxon>Clostridia</taxon>
        <taxon>Eubacteriales</taxon>
        <taxon>Desulfallaceae</taxon>
        <taxon>Desulfotruncus</taxon>
    </lineage>
</organism>
<dbReference type="SMART" id="SM00644">
    <property type="entry name" value="Ami_2"/>
    <property type="match status" value="1"/>
</dbReference>
<sequence length="1098" mass="121883">MASITKNHIPGGRPNRPKLYINPSCIVIHDADNLAAYADANFYANLLNTDDTALNSWHFTVDALGIVEHVPTDEMTLNTSTATDDPGNDTSISITICRNAGGNRGQAEQNALWLIRYLQALYSIPTKNVVPHRYFDQGADCPKLLLPRWDEFVRNLEQRDTVINPDRHLFIFDKSEIIRAVLTNGSPTACPYYDAVHKEQINGENTLEFYMPAQHEDTQYVATESLVAIKDLDEEFYQLFVVKEVEETHESTVYKRVFCEHAALELVDEIVEDRRPENETARNLLAIMLSGTRWEVGIVSEMGTVSQLNFYYESVLSGIHKIIDTFNCEVRYRVKLAGGKITGRYVDLLQSRGTNTGRRFQYTRDMKKVTRTADSTVVKTALYGRGKGEESGDGYGRRINFADVIWEKADGYPVDKPMGQEWVGDPDALATFGRINYDGTLRHRFGIYENEEQTDPEALLRETWEALQQNKTPLMEYVMDVVDLEKVTGYASEKVRLGDNVVCIDNEFNPPLSVEARVIELARHLDEPEKAEVKLGNFLPKVSDTLARLERVEKKINDKEGVWDSKVGTPNGYIDTLRAEVRAGQGTVKLSHHNGILITDNDYSPTKAMRLLGGVLAIANSKDLVTGEWNWTTFGTADGFTADLITAGTMSFDRARGGTLVLGGPGNGYGRLQVYNEGGDVIADLDARVGGFRELYVGKLTSNTIQVNYDNDIYYIDAVNGRDDNTGLDPSQPLRTIQKAIDKVPRFNFGVVTIQCAAGQTFYETIAIQGYYGSGQLAIELQGSVLNGNIAIHSNGMDVFLEDGIINDVPLAGELNGQAATVYVTDSRLQALRIDVNTNSLCQWGLLAASSYISLDRCSFYGAADVAVEAGEGSTVNITDCTGTAPTGLRADGPSIIAGGGTAPQGDTANTETINGGQITGVFTAEAGNENTKFESNTCIMGHYSTKLAVWNEYENWNGDYKGAIQGAWDNSGNHKSLYFLPVDFIKENWYEINPKSVLKCFLRLTRYAEGGYPKEEPLYLYMHNYTDIPYQGEPQLIFPIGIMPGLAWGEERWVEVPTWTLTQIINGNAKGFALYSPNGDHYAKYKEYLTYKAVLGL</sequence>
<evidence type="ECO:0000259" key="8">
    <source>
        <dbReference type="SMART" id="SM00644"/>
    </source>
</evidence>
<dbReference type="InterPro" id="IPR044051">
    <property type="entry name" value="Prophage_tail_N"/>
</dbReference>
<evidence type="ECO:0000256" key="3">
    <source>
        <dbReference type="ARBA" id="ARBA00011901"/>
    </source>
</evidence>
<evidence type="ECO:0000313" key="9">
    <source>
        <dbReference type="EMBL" id="SFH22898.1"/>
    </source>
</evidence>
<evidence type="ECO:0000256" key="5">
    <source>
        <dbReference type="ARBA" id="ARBA00022969"/>
    </source>
</evidence>
<dbReference type="PANTHER" id="PTHR30417">
    <property type="entry name" value="N-ACETYLMURAMOYL-L-ALANINE AMIDASE AMID"/>
    <property type="match status" value="1"/>
</dbReference>
<dbReference type="SUPFAM" id="SSF51126">
    <property type="entry name" value="Pectin lyase-like"/>
    <property type="match status" value="1"/>
</dbReference>
<dbReference type="Pfam" id="PF06605">
    <property type="entry name" value="Prophage_tail"/>
    <property type="match status" value="1"/>
</dbReference>
<gene>
    <name evidence="9" type="ORF">SAMN05660649_04361</name>
</gene>
<dbReference type="OrthoDB" id="5090100at2"/>
<dbReference type="GO" id="GO:0008745">
    <property type="term" value="F:N-acetylmuramoyl-L-alanine amidase activity"/>
    <property type="evidence" value="ECO:0007669"/>
    <property type="project" value="UniProtKB-EC"/>
</dbReference>
<dbReference type="EMBL" id="FOOX01000020">
    <property type="protein sequence ID" value="SFH22898.1"/>
    <property type="molecule type" value="Genomic_DNA"/>
</dbReference>
<comment type="similarity">
    <text evidence="2">Belongs to the N-acetylmuramoyl-L-alanine amidase 2 family.</text>
</comment>
<dbReference type="PANTHER" id="PTHR30417:SF11">
    <property type="entry name" value="N-ACETYLMURAMOYL-L-ALANINE AMIDASE XLYA"/>
    <property type="match status" value="1"/>
</dbReference>
<dbReference type="STRING" id="341036.SAMN05660649_04361"/>
<keyword evidence="10" id="KW-1185">Reference proteome</keyword>
<dbReference type="InterPro" id="IPR036505">
    <property type="entry name" value="Amidase/PGRP_sf"/>
</dbReference>
<dbReference type="SUPFAM" id="SSF55846">
    <property type="entry name" value="N-acetylmuramoyl-L-alanine amidase-like"/>
    <property type="match status" value="1"/>
</dbReference>
<name>A0A1I2YAV8_9FIRM</name>
<dbReference type="Pfam" id="PF01510">
    <property type="entry name" value="Amidase_2"/>
    <property type="match status" value="1"/>
</dbReference>
<dbReference type="GO" id="GO:0009253">
    <property type="term" value="P:peptidoglycan catabolic process"/>
    <property type="evidence" value="ECO:0007669"/>
    <property type="project" value="InterPro"/>
</dbReference>
<reference evidence="10" key="1">
    <citation type="submission" date="2016-10" db="EMBL/GenBank/DDBJ databases">
        <authorList>
            <person name="Varghese N."/>
            <person name="Submissions S."/>
        </authorList>
    </citation>
    <scope>NUCLEOTIDE SEQUENCE [LARGE SCALE GENOMIC DNA]</scope>
    <source>
        <strain evidence="10">DSM 17038</strain>
    </source>
</reference>
<dbReference type="InterPro" id="IPR010572">
    <property type="entry name" value="Tail_dom"/>
</dbReference>
<dbReference type="InterPro" id="IPR011050">
    <property type="entry name" value="Pectin_lyase_fold/virulence"/>
</dbReference>
<feature type="domain" description="N-acetylmuramoyl-L-alanine amidase" evidence="8">
    <location>
        <begin position="11"/>
        <end position="143"/>
    </location>
</feature>
<evidence type="ECO:0000256" key="6">
    <source>
        <dbReference type="ARBA" id="ARBA00023287"/>
    </source>
</evidence>
<dbReference type="GO" id="GO:0009254">
    <property type="term" value="P:peptidoglycan turnover"/>
    <property type="evidence" value="ECO:0007669"/>
    <property type="project" value="TreeGrafter"/>
</dbReference>
<evidence type="ECO:0000256" key="4">
    <source>
        <dbReference type="ARBA" id="ARBA00022801"/>
    </source>
</evidence>
<comment type="catalytic activity">
    <reaction evidence="1">
        <text>Hydrolyzes the link between N-acetylmuramoyl residues and L-amino acid residues in certain cell-wall glycopeptides.</text>
        <dbReference type="EC" id="3.5.1.28"/>
    </reaction>
</comment>
<keyword evidence="7" id="KW-0961">Cell wall biogenesis/degradation</keyword>
<protein>
    <recommendedName>
        <fullName evidence="3">N-acetylmuramoyl-L-alanine amidase</fullName>
        <ecNumber evidence="3">3.5.1.28</ecNumber>
    </recommendedName>
</protein>
<dbReference type="EC" id="3.5.1.28" evidence="3"/>
<dbReference type="InterPro" id="IPR002502">
    <property type="entry name" value="Amidase_domain"/>
</dbReference>
<dbReference type="InterPro" id="IPR007119">
    <property type="entry name" value="Phage_tail_spike_N"/>
</dbReference>
<keyword evidence="6" id="KW-0178">Competence</keyword>
<dbReference type="AlphaFoldDB" id="A0A1I2YAV8"/>
<dbReference type="CDD" id="cd06583">
    <property type="entry name" value="PGRP"/>
    <property type="match status" value="1"/>
</dbReference>
<dbReference type="NCBIfam" id="TIGR01665">
    <property type="entry name" value="put_anti_recept"/>
    <property type="match status" value="1"/>
</dbReference>
<keyword evidence="5" id="KW-0749">Sporulation</keyword>
<accession>A0A1I2YAV8</accession>
<dbReference type="Gene3D" id="3.40.80.10">
    <property type="entry name" value="Peptidoglycan recognition protein-like"/>
    <property type="match status" value="1"/>
</dbReference>
<dbReference type="RefSeq" id="WP_092474329.1">
    <property type="nucleotide sequence ID" value="NZ_FOOX01000020.1"/>
</dbReference>
<keyword evidence="4" id="KW-0378">Hydrolase</keyword>
<evidence type="ECO:0000256" key="2">
    <source>
        <dbReference type="ARBA" id="ARBA00007553"/>
    </source>
</evidence>
<dbReference type="InterPro" id="IPR051206">
    <property type="entry name" value="NAMLAA_amidase_2"/>
</dbReference>
<proteinExistence type="inferred from homology"/>
<dbReference type="GO" id="GO:0030435">
    <property type="term" value="P:sporulation resulting in formation of a cellular spore"/>
    <property type="evidence" value="ECO:0007669"/>
    <property type="project" value="UniProtKB-KW"/>
</dbReference>